<gene>
    <name evidence="6" type="primary">rpsF</name>
    <name evidence="8" type="ORF">AFM12_13855</name>
</gene>
<dbReference type="Gene3D" id="3.30.70.60">
    <property type="match status" value="1"/>
</dbReference>
<name>A0A0N8H9J9_9BACT</name>
<dbReference type="InterPro" id="IPR000529">
    <property type="entry name" value="Ribosomal_bS6"/>
</dbReference>
<evidence type="ECO:0000256" key="4">
    <source>
        <dbReference type="ARBA" id="ARBA00035104"/>
    </source>
</evidence>
<dbReference type="GO" id="GO:0006412">
    <property type="term" value="P:translation"/>
    <property type="evidence" value="ECO:0007669"/>
    <property type="project" value="UniProtKB-UniRule"/>
</dbReference>
<comment type="function">
    <text evidence="4 6">Binds together with bS18 to 16S ribosomal RNA.</text>
</comment>
<dbReference type="InterPro" id="IPR035980">
    <property type="entry name" value="Ribosomal_bS6_sf"/>
</dbReference>
<dbReference type="NCBIfam" id="TIGR00166">
    <property type="entry name" value="S6"/>
    <property type="match status" value="1"/>
</dbReference>
<dbReference type="CDD" id="cd00473">
    <property type="entry name" value="bS6"/>
    <property type="match status" value="1"/>
</dbReference>
<reference evidence="8 9" key="1">
    <citation type="submission" date="2015-07" db="EMBL/GenBank/DDBJ databases">
        <title>The draft genome sequence of Leadbetterella sp. JN14-9.</title>
        <authorList>
            <person name="Liu Y."/>
            <person name="Du J."/>
            <person name="Shao Z."/>
        </authorList>
    </citation>
    <scope>NUCLEOTIDE SEQUENCE [LARGE SCALE GENOMIC DNA]</scope>
    <source>
        <strain evidence="8 9">JN14-9</strain>
    </source>
</reference>
<proteinExistence type="inferred from homology"/>
<dbReference type="GO" id="GO:0005840">
    <property type="term" value="C:ribosome"/>
    <property type="evidence" value="ECO:0007669"/>
    <property type="project" value="UniProtKB-KW"/>
</dbReference>
<feature type="region of interest" description="Disordered" evidence="7">
    <location>
        <begin position="103"/>
        <end position="125"/>
    </location>
</feature>
<keyword evidence="2 6" id="KW-0689">Ribosomal protein</keyword>
<sequence>MFQNQYETVFILTPVLSEAQMKDAVEKFKSVLTDNGAELLNEEHWGLRKLAYPIQHKSTGYYQLFEFKAEPSLIATLETEYKRDERIMRFLTTKLDKYAADYSARRRSGKIGKKNQDAPKETQNA</sequence>
<protein>
    <recommendedName>
        <fullName evidence="5 6">Small ribosomal subunit protein bS6</fullName>
    </recommendedName>
</protein>
<dbReference type="EMBL" id="LGTQ01000010">
    <property type="protein sequence ID" value="KPM47580.1"/>
    <property type="molecule type" value="Genomic_DNA"/>
</dbReference>
<dbReference type="InterPro" id="IPR014717">
    <property type="entry name" value="Transl_elong_EF1B/ribsomal_bS6"/>
</dbReference>
<dbReference type="Proteomes" id="UP000050454">
    <property type="component" value="Unassembled WGS sequence"/>
</dbReference>
<evidence type="ECO:0000256" key="7">
    <source>
        <dbReference type="SAM" id="MobiDB-lite"/>
    </source>
</evidence>
<keyword evidence="6" id="KW-0699">rRNA-binding</keyword>
<feature type="compositionally biased region" description="Basic and acidic residues" evidence="7">
    <location>
        <begin position="114"/>
        <end position="125"/>
    </location>
</feature>
<evidence type="ECO:0000256" key="3">
    <source>
        <dbReference type="ARBA" id="ARBA00023274"/>
    </source>
</evidence>
<keyword evidence="3 6" id="KW-0687">Ribonucleoprotein</keyword>
<evidence type="ECO:0000256" key="2">
    <source>
        <dbReference type="ARBA" id="ARBA00022980"/>
    </source>
</evidence>
<evidence type="ECO:0000313" key="9">
    <source>
        <dbReference type="Proteomes" id="UP000050454"/>
    </source>
</evidence>
<dbReference type="SUPFAM" id="SSF54995">
    <property type="entry name" value="Ribosomal protein S6"/>
    <property type="match status" value="1"/>
</dbReference>
<keyword evidence="9" id="KW-1185">Reference proteome</keyword>
<dbReference type="AlphaFoldDB" id="A0A0N8H9J9"/>
<evidence type="ECO:0000256" key="6">
    <source>
        <dbReference type="HAMAP-Rule" id="MF_00360"/>
    </source>
</evidence>
<comment type="caution">
    <text evidence="8">The sequence shown here is derived from an EMBL/GenBank/DDBJ whole genome shotgun (WGS) entry which is preliminary data.</text>
</comment>
<dbReference type="OrthoDB" id="9812702at2"/>
<dbReference type="PATRIC" id="fig|1605367.3.peg.168"/>
<dbReference type="HAMAP" id="MF_00360">
    <property type="entry name" value="Ribosomal_bS6"/>
    <property type="match status" value="1"/>
</dbReference>
<accession>A0A0N8H9J9</accession>
<comment type="similarity">
    <text evidence="1 6">Belongs to the bacterial ribosomal protein bS6 family.</text>
</comment>
<dbReference type="PANTHER" id="PTHR21011">
    <property type="entry name" value="MITOCHONDRIAL 28S RIBOSOMAL PROTEIN S6"/>
    <property type="match status" value="1"/>
</dbReference>
<dbReference type="Pfam" id="PF01250">
    <property type="entry name" value="Ribosomal_S6"/>
    <property type="match status" value="1"/>
</dbReference>
<dbReference type="InterPro" id="IPR020814">
    <property type="entry name" value="Ribosomal_S6_plastid/chlpt"/>
</dbReference>
<dbReference type="GO" id="GO:0003735">
    <property type="term" value="F:structural constituent of ribosome"/>
    <property type="evidence" value="ECO:0007669"/>
    <property type="project" value="InterPro"/>
</dbReference>
<dbReference type="GO" id="GO:0005737">
    <property type="term" value="C:cytoplasm"/>
    <property type="evidence" value="ECO:0007669"/>
    <property type="project" value="UniProtKB-ARBA"/>
</dbReference>
<evidence type="ECO:0000256" key="1">
    <source>
        <dbReference type="ARBA" id="ARBA00009512"/>
    </source>
</evidence>
<evidence type="ECO:0000256" key="5">
    <source>
        <dbReference type="ARBA" id="ARBA00035294"/>
    </source>
</evidence>
<organism evidence="8 9">
    <name type="scientific">Jiulongibacter sediminis</name>
    <dbReference type="NCBI Taxonomy" id="1605367"/>
    <lineage>
        <taxon>Bacteria</taxon>
        <taxon>Pseudomonadati</taxon>
        <taxon>Bacteroidota</taxon>
        <taxon>Cytophagia</taxon>
        <taxon>Cytophagales</taxon>
        <taxon>Leadbetterellaceae</taxon>
        <taxon>Jiulongibacter</taxon>
    </lineage>
</organism>
<dbReference type="GO" id="GO:1990904">
    <property type="term" value="C:ribonucleoprotein complex"/>
    <property type="evidence" value="ECO:0007669"/>
    <property type="project" value="UniProtKB-KW"/>
</dbReference>
<dbReference type="RefSeq" id="WP_055149248.1">
    <property type="nucleotide sequence ID" value="NZ_CAKZPM010000050.1"/>
</dbReference>
<dbReference type="STRING" id="1605367.AFM12_13855"/>
<keyword evidence="6" id="KW-0694">RNA-binding</keyword>
<dbReference type="PANTHER" id="PTHR21011:SF1">
    <property type="entry name" value="SMALL RIBOSOMAL SUBUNIT PROTEIN BS6M"/>
    <property type="match status" value="1"/>
</dbReference>
<evidence type="ECO:0000313" key="8">
    <source>
        <dbReference type="EMBL" id="KPM47580.1"/>
    </source>
</evidence>
<dbReference type="GO" id="GO:0070181">
    <property type="term" value="F:small ribosomal subunit rRNA binding"/>
    <property type="evidence" value="ECO:0007669"/>
    <property type="project" value="TreeGrafter"/>
</dbReference>